<evidence type="ECO:0000256" key="4">
    <source>
        <dbReference type="ARBA" id="ARBA00022617"/>
    </source>
</evidence>
<gene>
    <name evidence="13" type="ORF">BJX67DRAFT_359064</name>
</gene>
<keyword evidence="6 12" id="KW-0479">Metal-binding</keyword>
<comment type="caution">
    <text evidence="13">The sequence shown here is derived from an EMBL/GenBank/DDBJ whole genome shotgun (WGS) entry which is preliminary data.</text>
</comment>
<evidence type="ECO:0000256" key="3">
    <source>
        <dbReference type="ARBA" id="ARBA00010617"/>
    </source>
</evidence>
<evidence type="ECO:0000256" key="11">
    <source>
        <dbReference type="ARBA" id="ARBA00023136"/>
    </source>
</evidence>
<dbReference type="Gene3D" id="1.10.630.10">
    <property type="entry name" value="Cytochrome P450"/>
    <property type="match status" value="1"/>
</dbReference>
<dbReference type="CDD" id="cd11041">
    <property type="entry name" value="CYP503A1-like"/>
    <property type="match status" value="1"/>
</dbReference>
<evidence type="ECO:0000256" key="1">
    <source>
        <dbReference type="ARBA" id="ARBA00001971"/>
    </source>
</evidence>
<dbReference type="RefSeq" id="XP_070884223.1">
    <property type="nucleotide sequence ID" value="XM_071029629.1"/>
</dbReference>
<evidence type="ECO:0000256" key="9">
    <source>
        <dbReference type="ARBA" id="ARBA00023004"/>
    </source>
</evidence>
<comment type="subcellular location">
    <subcellularLocation>
        <location evidence="2">Membrane</location>
        <topology evidence="2">Single-pass membrane protein</topology>
    </subcellularLocation>
</comment>
<evidence type="ECO:0000256" key="6">
    <source>
        <dbReference type="ARBA" id="ARBA00022723"/>
    </source>
</evidence>
<evidence type="ECO:0000256" key="2">
    <source>
        <dbReference type="ARBA" id="ARBA00004167"/>
    </source>
</evidence>
<dbReference type="SUPFAM" id="SSF48264">
    <property type="entry name" value="Cytochrome P450"/>
    <property type="match status" value="1"/>
</dbReference>
<dbReference type="Proteomes" id="UP001610432">
    <property type="component" value="Unassembled WGS sequence"/>
</dbReference>
<sequence>MLPGFTATIQSVEPVTLVGGLVLGTLFLYLLYQRQSLLLVNGKKPLELGYGHAQQRYLHHAQSLIKSGLSKCSVFNIVSESGVKTVLSPKYANELRSHEHLSFGGAIQREFHANIAGFEPFQSATTSDEIFQDAIRMKLTQRLGTITKPLSDEASVALEKNWTDNTDWHTIRLRPSILKIVAQLSSLVFLGHQICRNPDWLRITVDYTTDSFLAAEDLRLWPMFLRPLIAKFLPSCRKIRAELQEARGIITPVLERRKVAKKAAIERGEEPEKYNDAMEWMEQCSKGRLYDPVTAQMLFSIAAIHTTSDLITQVLCDLCGRDSLVDALREEILTVIKEEGWKKSTLYKLKLMDSVLKESQRLKPTGIATMRRYVEDKVTLSDGIVIPKGAQIIVSNDRMWDPAVYRNPGEFDPRRFLELRGMPGHETSAQFVAPSPEHMGFGFGTHACPGRFFAANEVKVALCHILLKYDFRLAQGCTPQVRRKGTSLTADPLARIEIRRRKEEMHL</sequence>
<dbReference type="InterPro" id="IPR002403">
    <property type="entry name" value="Cyt_P450_E_grp-IV"/>
</dbReference>
<keyword evidence="8 12" id="KW-0560">Oxidoreductase</keyword>
<evidence type="ECO:0000256" key="7">
    <source>
        <dbReference type="ARBA" id="ARBA00022989"/>
    </source>
</evidence>
<dbReference type="GeneID" id="98144701"/>
<evidence type="ECO:0000256" key="8">
    <source>
        <dbReference type="ARBA" id="ARBA00023002"/>
    </source>
</evidence>
<keyword evidence="10 12" id="KW-0503">Monooxygenase</keyword>
<evidence type="ECO:0000256" key="10">
    <source>
        <dbReference type="ARBA" id="ARBA00023033"/>
    </source>
</evidence>
<dbReference type="InterPro" id="IPR036396">
    <property type="entry name" value="Cyt_P450_sf"/>
</dbReference>
<proteinExistence type="inferred from homology"/>
<evidence type="ECO:0000313" key="14">
    <source>
        <dbReference type="Proteomes" id="UP001610432"/>
    </source>
</evidence>
<protein>
    <submittedName>
        <fullName evidence="13">Cytochrome P450</fullName>
    </submittedName>
</protein>
<name>A0ABR4LM84_9EURO</name>
<organism evidence="13 14">
    <name type="scientific">Aspergillus lucknowensis</name>
    <dbReference type="NCBI Taxonomy" id="176173"/>
    <lineage>
        <taxon>Eukaryota</taxon>
        <taxon>Fungi</taxon>
        <taxon>Dikarya</taxon>
        <taxon>Ascomycota</taxon>
        <taxon>Pezizomycotina</taxon>
        <taxon>Eurotiomycetes</taxon>
        <taxon>Eurotiomycetidae</taxon>
        <taxon>Eurotiales</taxon>
        <taxon>Aspergillaceae</taxon>
        <taxon>Aspergillus</taxon>
        <taxon>Aspergillus subgen. Nidulantes</taxon>
    </lineage>
</organism>
<dbReference type="PRINTS" id="PR00465">
    <property type="entry name" value="EP450IV"/>
</dbReference>
<evidence type="ECO:0000256" key="12">
    <source>
        <dbReference type="RuleBase" id="RU000461"/>
    </source>
</evidence>
<dbReference type="InterPro" id="IPR017972">
    <property type="entry name" value="Cyt_P450_CS"/>
</dbReference>
<comment type="cofactor">
    <cofactor evidence="1">
        <name>heme</name>
        <dbReference type="ChEBI" id="CHEBI:30413"/>
    </cofactor>
</comment>
<dbReference type="PANTHER" id="PTHR46206">
    <property type="entry name" value="CYTOCHROME P450"/>
    <property type="match status" value="1"/>
</dbReference>
<dbReference type="Pfam" id="PF00067">
    <property type="entry name" value="p450"/>
    <property type="match status" value="1"/>
</dbReference>
<dbReference type="PROSITE" id="PS00086">
    <property type="entry name" value="CYTOCHROME_P450"/>
    <property type="match status" value="1"/>
</dbReference>
<dbReference type="InterPro" id="IPR001128">
    <property type="entry name" value="Cyt_P450"/>
</dbReference>
<evidence type="ECO:0000256" key="5">
    <source>
        <dbReference type="ARBA" id="ARBA00022692"/>
    </source>
</evidence>
<keyword evidence="11" id="KW-0472">Membrane</keyword>
<evidence type="ECO:0000313" key="13">
    <source>
        <dbReference type="EMBL" id="KAL2865244.1"/>
    </source>
</evidence>
<keyword evidence="9 12" id="KW-0408">Iron</keyword>
<keyword evidence="5" id="KW-0812">Transmembrane</keyword>
<comment type="similarity">
    <text evidence="3 12">Belongs to the cytochrome P450 family.</text>
</comment>
<reference evidence="13 14" key="1">
    <citation type="submission" date="2024-07" db="EMBL/GenBank/DDBJ databases">
        <title>Section-level genome sequencing and comparative genomics of Aspergillus sections Usti and Cavernicolus.</title>
        <authorList>
            <consortium name="Lawrence Berkeley National Laboratory"/>
            <person name="Nybo J.L."/>
            <person name="Vesth T.C."/>
            <person name="Theobald S."/>
            <person name="Frisvad J.C."/>
            <person name="Larsen T.O."/>
            <person name="Kjaerboelling I."/>
            <person name="Rothschild-Mancinelli K."/>
            <person name="Lyhne E.K."/>
            <person name="Kogle M.E."/>
            <person name="Barry K."/>
            <person name="Clum A."/>
            <person name="Na H."/>
            <person name="Ledsgaard L."/>
            <person name="Lin J."/>
            <person name="Lipzen A."/>
            <person name="Kuo A."/>
            <person name="Riley R."/>
            <person name="Mondo S."/>
            <person name="Labutti K."/>
            <person name="Haridas S."/>
            <person name="Pangalinan J."/>
            <person name="Salamov A.A."/>
            <person name="Simmons B.A."/>
            <person name="Magnuson J.K."/>
            <person name="Chen J."/>
            <person name="Drula E."/>
            <person name="Henrissat B."/>
            <person name="Wiebenga A."/>
            <person name="Lubbers R.J."/>
            <person name="Gomes A.C."/>
            <person name="Macurrencykelacurrency M.R."/>
            <person name="Stajich J."/>
            <person name="Grigoriev I.V."/>
            <person name="Mortensen U.H."/>
            <person name="De Vries R.P."/>
            <person name="Baker S.E."/>
            <person name="Andersen M.R."/>
        </authorList>
    </citation>
    <scope>NUCLEOTIDE SEQUENCE [LARGE SCALE GENOMIC DNA]</scope>
    <source>
        <strain evidence="13 14">CBS 449.75</strain>
    </source>
</reference>
<keyword evidence="7" id="KW-1133">Transmembrane helix</keyword>
<dbReference type="PANTHER" id="PTHR46206:SF2">
    <property type="entry name" value="CYTOCHROME P450 MONOOXYGENASE AUSG-RELATED"/>
    <property type="match status" value="1"/>
</dbReference>
<accession>A0ABR4LM84</accession>
<keyword evidence="4 12" id="KW-0349">Heme</keyword>
<keyword evidence="14" id="KW-1185">Reference proteome</keyword>
<dbReference type="EMBL" id="JBFXLQ010000033">
    <property type="protein sequence ID" value="KAL2865244.1"/>
    <property type="molecule type" value="Genomic_DNA"/>
</dbReference>